<dbReference type="CDD" id="cd00082">
    <property type="entry name" value="HisKA"/>
    <property type="match status" value="1"/>
</dbReference>
<dbReference type="InterPro" id="IPR005467">
    <property type="entry name" value="His_kinase_dom"/>
</dbReference>
<feature type="modified residue" description="4-aspartylphosphate" evidence="14">
    <location>
        <position position="989"/>
    </location>
</feature>
<evidence type="ECO:0000256" key="13">
    <source>
        <dbReference type="ARBA" id="ARBA00023136"/>
    </source>
</evidence>
<dbReference type="SUPFAM" id="SSF52172">
    <property type="entry name" value="CheY-like"/>
    <property type="match status" value="2"/>
</dbReference>
<keyword evidence="7 16" id="KW-0812">Transmembrane</keyword>
<evidence type="ECO:0000256" key="11">
    <source>
        <dbReference type="ARBA" id="ARBA00022989"/>
    </source>
</evidence>
<evidence type="ECO:0000256" key="15">
    <source>
        <dbReference type="SAM" id="Coils"/>
    </source>
</evidence>
<dbReference type="InterPro" id="IPR001789">
    <property type="entry name" value="Sig_transdc_resp-reg_receiver"/>
</dbReference>
<dbReference type="Pfam" id="PF00672">
    <property type="entry name" value="HAMP"/>
    <property type="match status" value="1"/>
</dbReference>
<dbReference type="SUPFAM" id="SSF55785">
    <property type="entry name" value="PYP-like sensor domain (PAS domain)"/>
    <property type="match status" value="2"/>
</dbReference>
<keyword evidence="23" id="KW-1185">Reference proteome</keyword>
<feature type="domain" description="Response regulatory" evidence="18">
    <location>
        <begin position="803"/>
        <end position="923"/>
    </location>
</feature>
<dbReference type="InterPro" id="IPR036641">
    <property type="entry name" value="HPT_dom_sf"/>
</dbReference>
<dbReference type="EC" id="2.7.13.3" evidence="3"/>
<dbReference type="GO" id="GO:0006355">
    <property type="term" value="P:regulation of DNA-templated transcription"/>
    <property type="evidence" value="ECO:0007669"/>
    <property type="project" value="InterPro"/>
</dbReference>
<dbReference type="PROSITE" id="PS50112">
    <property type="entry name" value="PAS"/>
    <property type="match status" value="1"/>
</dbReference>
<dbReference type="SMART" id="SM00091">
    <property type="entry name" value="PAS"/>
    <property type="match status" value="2"/>
</dbReference>
<dbReference type="NCBIfam" id="TIGR00229">
    <property type="entry name" value="sensory_box"/>
    <property type="match status" value="1"/>
</dbReference>
<keyword evidence="13 16" id="KW-0472">Membrane</keyword>
<feature type="domain" description="PAC" evidence="20">
    <location>
        <begin position="492"/>
        <end position="544"/>
    </location>
</feature>
<dbReference type="InterPro" id="IPR000014">
    <property type="entry name" value="PAS"/>
</dbReference>
<evidence type="ECO:0000256" key="8">
    <source>
        <dbReference type="ARBA" id="ARBA00022741"/>
    </source>
</evidence>
<keyword evidence="12" id="KW-0902">Two-component regulatory system</keyword>
<keyword evidence="10" id="KW-0067">ATP-binding</keyword>
<dbReference type="InterPro" id="IPR035965">
    <property type="entry name" value="PAS-like_dom_sf"/>
</dbReference>
<dbReference type="InterPro" id="IPR003661">
    <property type="entry name" value="HisK_dim/P_dom"/>
</dbReference>
<keyword evidence="8" id="KW-0547">Nucleotide-binding</keyword>
<dbReference type="Proteomes" id="UP000183994">
    <property type="component" value="Unassembled WGS sequence"/>
</dbReference>
<dbReference type="Pfam" id="PF00512">
    <property type="entry name" value="HisKA"/>
    <property type="match status" value="1"/>
</dbReference>
<dbReference type="STRING" id="1121393.SAMN02745216_01429"/>
<gene>
    <name evidence="22" type="ORF">SAMN02745216_01429</name>
</gene>
<evidence type="ECO:0000256" key="9">
    <source>
        <dbReference type="ARBA" id="ARBA00022777"/>
    </source>
</evidence>
<feature type="domain" description="HAMP" evidence="21">
    <location>
        <begin position="223"/>
        <end position="275"/>
    </location>
</feature>
<dbReference type="PANTHER" id="PTHR45339">
    <property type="entry name" value="HYBRID SIGNAL TRANSDUCTION HISTIDINE KINASE J"/>
    <property type="match status" value="1"/>
</dbReference>
<dbReference type="GO" id="GO:0005524">
    <property type="term" value="F:ATP binding"/>
    <property type="evidence" value="ECO:0007669"/>
    <property type="project" value="UniProtKB-KW"/>
</dbReference>
<dbReference type="CDD" id="cd00130">
    <property type="entry name" value="PAS"/>
    <property type="match status" value="2"/>
</dbReference>
<dbReference type="Gene3D" id="3.30.565.10">
    <property type="entry name" value="Histidine kinase-like ATPase, C-terminal domain"/>
    <property type="match status" value="1"/>
</dbReference>
<protein>
    <recommendedName>
        <fullName evidence="3">histidine kinase</fullName>
        <ecNumber evidence="3">2.7.13.3</ecNumber>
    </recommendedName>
</protein>
<feature type="domain" description="Histidine kinase" evidence="17">
    <location>
        <begin position="561"/>
        <end position="785"/>
    </location>
</feature>
<dbReference type="SUPFAM" id="SSF55874">
    <property type="entry name" value="ATPase domain of HSP90 chaperone/DNA topoisomerase II/histidine kinase"/>
    <property type="match status" value="1"/>
</dbReference>
<evidence type="ECO:0000256" key="16">
    <source>
        <dbReference type="SAM" id="Phobius"/>
    </source>
</evidence>
<keyword evidence="15" id="KW-0175">Coiled coil</keyword>
<feature type="coiled-coil region" evidence="15">
    <location>
        <begin position="263"/>
        <end position="304"/>
    </location>
</feature>
<feature type="domain" description="Response regulatory" evidence="18">
    <location>
        <begin position="940"/>
        <end position="1059"/>
    </location>
</feature>
<evidence type="ECO:0000256" key="10">
    <source>
        <dbReference type="ARBA" id="ARBA00022840"/>
    </source>
</evidence>
<dbReference type="Gene3D" id="6.10.340.10">
    <property type="match status" value="1"/>
</dbReference>
<keyword evidence="4" id="KW-1003">Cell membrane</keyword>
<dbReference type="PROSITE" id="PS50113">
    <property type="entry name" value="PAC"/>
    <property type="match status" value="1"/>
</dbReference>
<dbReference type="SMART" id="SM00448">
    <property type="entry name" value="REC"/>
    <property type="match status" value="2"/>
</dbReference>
<dbReference type="Pfam" id="PF02518">
    <property type="entry name" value="HATPase_c"/>
    <property type="match status" value="1"/>
</dbReference>
<keyword evidence="9" id="KW-0418">Kinase</keyword>
<evidence type="ECO:0000256" key="1">
    <source>
        <dbReference type="ARBA" id="ARBA00000085"/>
    </source>
</evidence>
<dbReference type="Gene3D" id="1.10.287.130">
    <property type="match status" value="1"/>
</dbReference>
<evidence type="ECO:0000259" key="19">
    <source>
        <dbReference type="PROSITE" id="PS50112"/>
    </source>
</evidence>
<sequence length="1178" mass="129623">MNGFVEKKGSNGLGPRLALGFAAVAIVVSGILTLALYFNVSKQLRENIEQRLLDTVSIAALQLDGDHHASIRSPESVKKTSYKRIKGLLQSIRARGADVRHIYTLNITPQGNLVYAVDGGGRDGERSILPNTPYNSPHPQLVNNGEPLQMPVVSGKLYTDESGTWLKGYAPFFTSEGDVAGILAMDVAASSIIARQRSFLKTALGVFGLSVALAGFLGMIMGRKLAAPIEDLTKAVRAISQGDLSHRAEETAKDETGELARAFNAMTEKLSRAENKIQIEVQERKEAQDALDQSEDNYQRLYENAHVGLFKTRFENDGITACNTRFARMLGYKSSQEVLGLVLGPDRYADPADYQRLRKRLASLEDVEHFETLFKKVDDSAFWIRLSARLTDNGESVEGMAIDFTTEKTAIEQIKSAEKKFRGIFENAQEGLFQCASEGSFISVNPALARILGYDSPVELLQKLGPGVREIFSSSEEYGAFRSELEARGKVAGMELQFNKKDGSLAWGSISATLVKNKETGALMLEGSLEDIEERKQHEAAILAKNQAVAANQEKNRFLAALSHEMRTPMTAIIGMTELLNETGLTQQQAQYIKLMKSANEQLLSLVSDVMDISRVDAGRLKLETIPFNLLELVEKACETMAEKAHEKNLELACSVSPKTPIHLIGDPYRLKQVLNNLMQNAVKFTEKGEVVVTVRDAAEGDGKDGQAVIEFCVSDTGIGIPSKRLSSLFDHMAKDNDADFHHYGGTGVGLSISRKLVEMMKGDFTVSSKLDQGSTFCFTARFGVQDKGSGLFTRVSPLKGLSVIVADQDPENLETLREVLNMWGARVTGAGDGPSAIDLLKETWMQPEQADLIIVDQDIPGMDGVETAAQVKMEHLCPACILMLKESPHPDVMARAVKAGITHFVQKPIDRASLLEIINKATKQAEMAEESSQTLPPLDILLVEDSETNRFVIRAYLKDTPWHMDMAENGERALAKFKSKKYDLVLMDIQMPVMDGYTTIRKIREWEQEHRNVRASIIATTIFASKDDETKCLEAGANAYLAKPVKKKALIASILNQIIGGRAAIPEDLNMFGEVFFPAGDEPILAWVDPELADMAAHYLKTLPVTMQDLLDFAVAGDYKQAGQVGREIRDQSKALGLEEAQKIGALIKDAASTGNLDVIKECMEKMRIYLDRVQIV</sequence>
<dbReference type="InterPro" id="IPR036890">
    <property type="entry name" value="HATPase_C_sf"/>
</dbReference>
<evidence type="ECO:0000256" key="5">
    <source>
        <dbReference type="ARBA" id="ARBA00022553"/>
    </source>
</evidence>
<dbReference type="CDD" id="cd06225">
    <property type="entry name" value="HAMP"/>
    <property type="match status" value="1"/>
</dbReference>
<feature type="domain" description="PAS" evidence="19">
    <location>
        <begin position="417"/>
        <end position="454"/>
    </location>
</feature>
<dbReference type="GO" id="GO:0005886">
    <property type="term" value="C:plasma membrane"/>
    <property type="evidence" value="ECO:0007669"/>
    <property type="project" value="UniProtKB-SubCell"/>
</dbReference>
<dbReference type="Gene3D" id="3.30.450.20">
    <property type="entry name" value="PAS domain"/>
    <property type="match status" value="2"/>
</dbReference>
<dbReference type="OrthoDB" id="9810730at2"/>
<evidence type="ECO:0000256" key="14">
    <source>
        <dbReference type="PROSITE-ProRule" id="PRU00169"/>
    </source>
</evidence>
<dbReference type="AlphaFoldDB" id="A0A1M6ICL7"/>
<feature type="modified residue" description="4-aspartylphosphate" evidence="14">
    <location>
        <position position="857"/>
    </location>
</feature>
<evidence type="ECO:0000256" key="3">
    <source>
        <dbReference type="ARBA" id="ARBA00012438"/>
    </source>
</evidence>
<evidence type="ECO:0000259" key="20">
    <source>
        <dbReference type="PROSITE" id="PS50113"/>
    </source>
</evidence>
<name>A0A1M6ICL7_9BACT</name>
<dbReference type="PROSITE" id="PS50109">
    <property type="entry name" value="HIS_KIN"/>
    <property type="match status" value="1"/>
</dbReference>
<dbReference type="InterPro" id="IPR036097">
    <property type="entry name" value="HisK_dim/P_sf"/>
</dbReference>
<evidence type="ECO:0000259" key="18">
    <source>
        <dbReference type="PROSITE" id="PS50110"/>
    </source>
</evidence>
<evidence type="ECO:0000259" key="21">
    <source>
        <dbReference type="PROSITE" id="PS50885"/>
    </source>
</evidence>
<feature type="transmembrane region" description="Helical" evidence="16">
    <location>
        <begin position="199"/>
        <end position="221"/>
    </location>
</feature>
<dbReference type="SUPFAM" id="SSF158472">
    <property type="entry name" value="HAMP domain-like"/>
    <property type="match status" value="1"/>
</dbReference>
<accession>A0A1M6ICL7</accession>
<dbReference type="SUPFAM" id="SSF47384">
    <property type="entry name" value="Homodimeric domain of signal transducing histidine kinase"/>
    <property type="match status" value="1"/>
</dbReference>
<reference evidence="23" key="1">
    <citation type="submission" date="2016-11" db="EMBL/GenBank/DDBJ databases">
        <authorList>
            <person name="Varghese N."/>
            <person name="Submissions S."/>
        </authorList>
    </citation>
    <scope>NUCLEOTIDE SEQUENCE [LARGE SCALE GENOMIC DNA]</scope>
    <source>
        <strain evidence="23">DSM 16219</strain>
    </source>
</reference>
<dbReference type="SMART" id="SM00304">
    <property type="entry name" value="HAMP"/>
    <property type="match status" value="1"/>
</dbReference>
<dbReference type="SMART" id="SM00388">
    <property type="entry name" value="HisKA"/>
    <property type="match status" value="1"/>
</dbReference>
<dbReference type="RefSeq" id="WP_073474433.1">
    <property type="nucleotide sequence ID" value="NZ_FQZU01000006.1"/>
</dbReference>
<evidence type="ECO:0000256" key="7">
    <source>
        <dbReference type="ARBA" id="ARBA00022692"/>
    </source>
</evidence>
<dbReference type="InterPro" id="IPR000700">
    <property type="entry name" value="PAS-assoc_C"/>
</dbReference>
<dbReference type="PROSITE" id="PS50885">
    <property type="entry name" value="HAMP"/>
    <property type="match status" value="1"/>
</dbReference>
<proteinExistence type="predicted"/>
<evidence type="ECO:0000313" key="23">
    <source>
        <dbReference type="Proteomes" id="UP000183994"/>
    </source>
</evidence>
<dbReference type="InterPro" id="IPR003660">
    <property type="entry name" value="HAMP_dom"/>
</dbReference>
<dbReference type="GO" id="GO:0000155">
    <property type="term" value="F:phosphorelay sensor kinase activity"/>
    <property type="evidence" value="ECO:0007669"/>
    <property type="project" value="InterPro"/>
</dbReference>
<dbReference type="FunFam" id="3.30.565.10:FF:000010">
    <property type="entry name" value="Sensor histidine kinase RcsC"/>
    <property type="match status" value="1"/>
</dbReference>
<dbReference type="SMART" id="SM00387">
    <property type="entry name" value="HATPase_c"/>
    <property type="match status" value="1"/>
</dbReference>
<feature type="transmembrane region" description="Helical" evidence="16">
    <location>
        <begin position="17"/>
        <end position="38"/>
    </location>
</feature>
<dbReference type="PROSITE" id="PS50110">
    <property type="entry name" value="RESPONSE_REGULATORY"/>
    <property type="match status" value="2"/>
</dbReference>
<dbReference type="Pfam" id="PF00989">
    <property type="entry name" value="PAS"/>
    <property type="match status" value="1"/>
</dbReference>
<dbReference type="CDD" id="cd16922">
    <property type="entry name" value="HATPase_EvgS-ArcB-TorS-like"/>
    <property type="match status" value="1"/>
</dbReference>
<dbReference type="Pfam" id="PF00072">
    <property type="entry name" value="Response_reg"/>
    <property type="match status" value="2"/>
</dbReference>
<dbReference type="InterPro" id="IPR004358">
    <property type="entry name" value="Sig_transdc_His_kin-like_C"/>
</dbReference>
<dbReference type="CDD" id="cd17546">
    <property type="entry name" value="REC_hyHK_CKI1_RcsC-like"/>
    <property type="match status" value="2"/>
</dbReference>
<comment type="catalytic activity">
    <reaction evidence="1">
        <text>ATP + protein L-histidine = ADP + protein N-phospho-L-histidine.</text>
        <dbReference type="EC" id="2.7.13.3"/>
    </reaction>
</comment>
<evidence type="ECO:0000313" key="22">
    <source>
        <dbReference type="EMBL" id="SHJ32147.1"/>
    </source>
</evidence>
<comment type="subcellular location">
    <subcellularLocation>
        <location evidence="2">Cell membrane</location>
        <topology evidence="2">Multi-pass membrane protein</topology>
    </subcellularLocation>
</comment>
<dbReference type="InterPro" id="IPR011006">
    <property type="entry name" value="CheY-like_superfamily"/>
</dbReference>
<dbReference type="Pfam" id="PF13426">
    <property type="entry name" value="PAS_9"/>
    <property type="match status" value="1"/>
</dbReference>
<evidence type="ECO:0000256" key="12">
    <source>
        <dbReference type="ARBA" id="ARBA00023012"/>
    </source>
</evidence>
<keyword evidence="6" id="KW-0808">Transferase</keyword>
<evidence type="ECO:0000256" key="6">
    <source>
        <dbReference type="ARBA" id="ARBA00022679"/>
    </source>
</evidence>
<dbReference type="SUPFAM" id="SSF47226">
    <property type="entry name" value="Histidine-containing phosphotransfer domain, HPT domain"/>
    <property type="match status" value="1"/>
</dbReference>
<dbReference type="PANTHER" id="PTHR45339:SF1">
    <property type="entry name" value="HYBRID SIGNAL TRANSDUCTION HISTIDINE KINASE J"/>
    <property type="match status" value="1"/>
</dbReference>
<dbReference type="PRINTS" id="PR00344">
    <property type="entry name" value="BCTRLSENSOR"/>
</dbReference>
<dbReference type="InterPro" id="IPR003594">
    <property type="entry name" value="HATPase_dom"/>
</dbReference>
<organism evidence="22 23">
    <name type="scientific">Desulfatibacillum alkenivorans DSM 16219</name>
    <dbReference type="NCBI Taxonomy" id="1121393"/>
    <lineage>
        <taxon>Bacteria</taxon>
        <taxon>Pseudomonadati</taxon>
        <taxon>Thermodesulfobacteriota</taxon>
        <taxon>Desulfobacteria</taxon>
        <taxon>Desulfobacterales</taxon>
        <taxon>Desulfatibacillaceae</taxon>
        <taxon>Desulfatibacillum</taxon>
    </lineage>
</organism>
<keyword evidence="11 16" id="KW-1133">Transmembrane helix</keyword>
<dbReference type="InterPro" id="IPR013767">
    <property type="entry name" value="PAS_fold"/>
</dbReference>
<evidence type="ECO:0000259" key="17">
    <source>
        <dbReference type="PROSITE" id="PS50109"/>
    </source>
</evidence>
<evidence type="ECO:0000256" key="4">
    <source>
        <dbReference type="ARBA" id="ARBA00022475"/>
    </source>
</evidence>
<keyword evidence="5 14" id="KW-0597">Phosphoprotein</keyword>
<dbReference type="EMBL" id="FQZU01000006">
    <property type="protein sequence ID" value="SHJ32147.1"/>
    <property type="molecule type" value="Genomic_DNA"/>
</dbReference>
<dbReference type="Gene3D" id="3.40.50.2300">
    <property type="match status" value="2"/>
</dbReference>
<evidence type="ECO:0000256" key="2">
    <source>
        <dbReference type="ARBA" id="ARBA00004651"/>
    </source>
</evidence>